<dbReference type="Pfam" id="PF01298">
    <property type="entry name" value="TbpB_B_D"/>
    <property type="match status" value="1"/>
</dbReference>
<organism evidence="2 3">
    <name type="scientific">Moraxella lacunata</name>
    <dbReference type="NCBI Taxonomy" id="477"/>
    <lineage>
        <taxon>Bacteria</taxon>
        <taxon>Pseudomonadati</taxon>
        <taxon>Pseudomonadota</taxon>
        <taxon>Gammaproteobacteria</taxon>
        <taxon>Moraxellales</taxon>
        <taxon>Moraxellaceae</taxon>
        <taxon>Moraxella</taxon>
    </lineage>
</organism>
<proteinExistence type="predicted"/>
<reference evidence="3" key="1">
    <citation type="submission" date="2017-03" db="EMBL/GenBank/DDBJ databases">
        <title>Draft genome sequence of Moraxella equi CCUG 4950T type strain.</title>
        <authorList>
            <person name="Salva-Serra F."/>
            <person name="Engstrom-Jakobsson H."/>
            <person name="Thorell K."/>
            <person name="Jaen-Luchoro D."/>
            <person name="Gonzales-Siles L."/>
            <person name="Karlsson R."/>
            <person name="Yazdan S."/>
            <person name="Boulund F."/>
            <person name="Johnning A."/>
            <person name="Engstrand L."/>
            <person name="Kristiansson E."/>
            <person name="Moore E."/>
        </authorList>
    </citation>
    <scope>NUCLEOTIDE SEQUENCE [LARGE SCALE GENOMIC DNA]</scope>
    <source>
        <strain evidence="3">CCUG 4441</strain>
    </source>
</reference>
<dbReference type="InterPro" id="IPR011250">
    <property type="entry name" value="OMP/PagP_B-barrel"/>
</dbReference>
<gene>
    <name evidence="2" type="ORF">B5J94_02130</name>
</gene>
<dbReference type="SUPFAM" id="SSF56925">
    <property type="entry name" value="OMPA-like"/>
    <property type="match status" value="1"/>
</dbReference>
<dbReference type="InterPro" id="IPR001677">
    <property type="entry name" value="TbpB_B_D"/>
</dbReference>
<evidence type="ECO:0000313" key="2">
    <source>
        <dbReference type="EMBL" id="OPH38852.1"/>
    </source>
</evidence>
<dbReference type="EMBL" id="MXAN01000010">
    <property type="protein sequence ID" value="OPH38852.1"/>
    <property type="molecule type" value="Genomic_DNA"/>
</dbReference>
<name>A0A1V4H1R2_MORLA</name>
<protein>
    <recommendedName>
        <fullName evidence="1">Transferrin-binding protein B C-lobe/N-lobe beta-barrel domain-containing protein</fullName>
    </recommendedName>
</protein>
<dbReference type="AlphaFoldDB" id="A0A1V4H1R2"/>
<evidence type="ECO:0000313" key="3">
    <source>
        <dbReference type="Proteomes" id="UP000191025"/>
    </source>
</evidence>
<dbReference type="Gene3D" id="2.40.160.90">
    <property type="match status" value="1"/>
</dbReference>
<accession>A0A1V4H1R2</accession>
<sequence length="388" mass="43341">MHHEATDTLHKPALGYLMKGAVRSDDDEIKALHIHELQSLGNKPDLDHSLFSNNDAVSLTGLGDLSVINPKKTFSLSQTNYGDYQHVRFGHLIHRTHLAPNGKPIPQVYTFYHGDKPTNSLPIANQIHYKGHWTYMSDARAKKAEEDKNINVDIHGADNSQYFHDLIDFNDTTGNAKFASATHASRTDLSPLNGANRYDNMIADFTVDFADKKLTGTLAYENPYGKPHKIDIRDDDIEDVKKQKIGKMRQPYTPLYHINANINQNRFTGTAKSQVQNTPRTINHYGISYTHNDTRIDKALFGTDGVVEGGFYGEHGAELVGKFITNNNDLMGVFGAKKTTATKDHVTLFDNIQFDPTHDQIIKNSDLANNESLALNLPEDLITALDDG</sequence>
<evidence type="ECO:0000259" key="1">
    <source>
        <dbReference type="Pfam" id="PF01298"/>
    </source>
</evidence>
<dbReference type="Proteomes" id="UP000191025">
    <property type="component" value="Unassembled WGS sequence"/>
</dbReference>
<comment type="caution">
    <text evidence="2">The sequence shown here is derived from an EMBL/GenBank/DDBJ whole genome shotgun (WGS) entry which is preliminary data.</text>
</comment>
<feature type="domain" description="Transferrin-binding protein B C-lobe/N-lobe beta-barrel" evidence="1">
    <location>
        <begin position="121"/>
        <end position="338"/>
    </location>
</feature>